<name>A0A517SGF1_9PLAN</name>
<keyword evidence="2" id="KW-1185">Reference proteome</keyword>
<accession>A0A517SGF1</accession>
<gene>
    <name evidence="1" type="ORF">Pan44_32440</name>
</gene>
<evidence type="ECO:0000313" key="1">
    <source>
        <dbReference type="EMBL" id="QDT55202.1"/>
    </source>
</evidence>
<dbReference type="Pfam" id="PF13941">
    <property type="entry name" value="MutL"/>
    <property type="match status" value="1"/>
</dbReference>
<dbReference type="OrthoDB" id="9769453at2"/>
<dbReference type="InParanoid" id="A0A517SGF1"/>
<reference evidence="1 2" key="1">
    <citation type="submission" date="2019-02" db="EMBL/GenBank/DDBJ databases">
        <title>Deep-cultivation of Planctomycetes and their phenomic and genomic characterization uncovers novel biology.</title>
        <authorList>
            <person name="Wiegand S."/>
            <person name="Jogler M."/>
            <person name="Boedeker C."/>
            <person name="Pinto D."/>
            <person name="Vollmers J."/>
            <person name="Rivas-Marin E."/>
            <person name="Kohn T."/>
            <person name="Peeters S.H."/>
            <person name="Heuer A."/>
            <person name="Rast P."/>
            <person name="Oberbeckmann S."/>
            <person name="Bunk B."/>
            <person name="Jeske O."/>
            <person name="Meyerdierks A."/>
            <person name="Storesund J.E."/>
            <person name="Kallscheuer N."/>
            <person name="Luecker S."/>
            <person name="Lage O.M."/>
            <person name="Pohl T."/>
            <person name="Merkel B.J."/>
            <person name="Hornburger P."/>
            <person name="Mueller R.-W."/>
            <person name="Bruemmer F."/>
            <person name="Labrenz M."/>
            <person name="Spormann A.M."/>
            <person name="Op den Camp H."/>
            <person name="Overmann J."/>
            <person name="Amann R."/>
            <person name="Jetten M.S.M."/>
            <person name="Mascher T."/>
            <person name="Medema M.H."/>
            <person name="Devos D.P."/>
            <person name="Kaster A.-K."/>
            <person name="Ovreas L."/>
            <person name="Rohde M."/>
            <person name="Galperin M.Y."/>
            <person name="Jogler C."/>
        </authorList>
    </citation>
    <scope>NUCLEOTIDE SEQUENCE [LARGE SCALE GENOMIC DNA]</scope>
    <source>
        <strain evidence="1 2">Pan44</strain>
    </source>
</reference>
<dbReference type="Proteomes" id="UP000315700">
    <property type="component" value="Chromosome"/>
</dbReference>
<evidence type="ECO:0008006" key="3">
    <source>
        <dbReference type="Google" id="ProtNLM"/>
    </source>
</evidence>
<proteinExistence type="predicted"/>
<dbReference type="KEGG" id="ccos:Pan44_32440"/>
<dbReference type="EMBL" id="CP036271">
    <property type="protein sequence ID" value="QDT55202.1"/>
    <property type="molecule type" value="Genomic_DNA"/>
</dbReference>
<sequence length="607" mass="65571">MPLPAPENLNVILATDCGSTTTKAILIEKVDGHFRQTYRGEAPTTVEEPVADVTVGVTNAATEVGELAGRQLVDENGILIRPAQGNRGCDIYISTSSAGGGLQMLVTGVVREMTAASAKRAALGAGAIVMDVLASNDKRKPHEQIQRIRELRPDMMLMSGGTDGGTITHVVQTAELIAPARPQPRFGGQYRMPVIFAGNKEAAPHVQKVLGDVVELSVVENLRPVLERENLAPARDAIHDLFLEHVMAHAPGYDKLIAWADAPIMPTPGAVGDILQQIARQRGINVVGVDIGGATTDVFSVFAGEGGQSVFNRTVSANLGMSYSVSNVCSEAGFPNILRWVPIDMDERELRNRVKNKMIRPTTIPQTLESLIFEQAVSREALRLAYLQHCEFATTLKGVQQQRSVGDTFAQQGGGASVVDNMKLDLLVASGGVLSHAPRMEQTAAMLIDAFEPEGVTELAKDSIFMMPHLGVLAQVHPQAALEVFERDCLIYLGTCIAATGEGKEGRDCFRYRLEGGGLREEGELKYGDIRLFPLPGDARTKATITPARGVDVGAGPGKTLDREVRGGTVGIILDARGRPLKLPEDRQRCRETANRWQRELQLYPEL</sequence>
<protein>
    <recommendedName>
        <fullName evidence="3">Methylaspartate mutase</fullName>
    </recommendedName>
</protein>
<evidence type="ECO:0000313" key="2">
    <source>
        <dbReference type="Proteomes" id="UP000315700"/>
    </source>
</evidence>
<organism evidence="1 2">
    <name type="scientific">Caulifigura coniformis</name>
    <dbReference type="NCBI Taxonomy" id="2527983"/>
    <lineage>
        <taxon>Bacteria</taxon>
        <taxon>Pseudomonadati</taxon>
        <taxon>Planctomycetota</taxon>
        <taxon>Planctomycetia</taxon>
        <taxon>Planctomycetales</taxon>
        <taxon>Planctomycetaceae</taxon>
        <taxon>Caulifigura</taxon>
    </lineage>
</organism>
<dbReference type="AlphaFoldDB" id="A0A517SGF1"/>
<dbReference type="RefSeq" id="WP_145030978.1">
    <property type="nucleotide sequence ID" value="NZ_CP036271.1"/>
</dbReference>
<dbReference type="InterPro" id="IPR006230">
    <property type="entry name" value="MutL"/>
</dbReference>